<gene>
    <name evidence="2" type="ORF">LptCag_1594</name>
</gene>
<proteinExistence type="predicted"/>
<name>A0A094X5R4_9BACT</name>
<dbReference type="Proteomes" id="UP000029452">
    <property type="component" value="Unassembled WGS sequence"/>
</dbReference>
<dbReference type="PATRIC" id="fig|178606.4.peg.1600"/>
<sequence>MKDIFSFLGSGKVPVWKMIVVSGFVAIAYLAVVLGTSAFHWHESSARTKRVQESVHVLKKTIHENGFLSERLRSDTKWLGPVDQNIKNGLMDLAVLSSEKIRMTARPSGNIDSKWFKDTAREVPSSRILWSSPWRIKIGLRNGEDISAFVLLLPMIQQIVSSDKGVLEKARIVSASGDEDRNASSAVSTLECEINFYGTAPESETSFESILKKEGELASVFGWNNGKGIAGKFVDRMARMSPVKNTGR</sequence>
<dbReference type="AlphaFoldDB" id="A0A094X5R4"/>
<dbReference type="RefSeq" id="WP_036082565.1">
    <property type="nucleotide sequence ID" value="NZ_JPGK01000005.1"/>
</dbReference>
<reference evidence="2 3" key="1">
    <citation type="submission" date="2014-06" db="EMBL/GenBank/DDBJ databases">
        <title>Draft genome sequence of iron oxidizing acidophile Leptospirillum ferriphilum DSM14647.</title>
        <authorList>
            <person name="Cardenas J.P."/>
            <person name="Lazcano M."/>
            <person name="Ossandon F.J."/>
            <person name="Corbett M."/>
            <person name="Holmes D.S."/>
            <person name="Watkin E."/>
        </authorList>
    </citation>
    <scope>NUCLEOTIDE SEQUENCE [LARGE SCALE GENOMIC DNA]</scope>
    <source>
        <strain evidence="2 3">DSM 14647</strain>
    </source>
</reference>
<keyword evidence="1" id="KW-1133">Transmembrane helix</keyword>
<protein>
    <submittedName>
        <fullName evidence="2">Uncharacterized protein</fullName>
    </submittedName>
</protein>
<comment type="caution">
    <text evidence="2">The sequence shown here is derived from an EMBL/GenBank/DDBJ whole genome shotgun (WGS) entry which is preliminary data.</text>
</comment>
<accession>A0A094X5R4</accession>
<evidence type="ECO:0000313" key="2">
    <source>
        <dbReference type="EMBL" id="KGA93884.1"/>
    </source>
</evidence>
<evidence type="ECO:0000256" key="1">
    <source>
        <dbReference type="SAM" id="Phobius"/>
    </source>
</evidence>
<keyword evidence="1" id="KW-0472">Membrane</keyword>
<organism evidence="2 3">
    <name type="scientific">Leptospirillum ferriphilum</name>
    <dbReference type="NCBI Taxonomy" id="178606"/>
    <lineage>
        <taxon>Bacteria</taxon>
        <taxon>Pseudomonadati</taxon>
        <taxon>Nitrospirota</taxon>
        <taxon>Nitrospiria</taxon>
        <taxon>Nitrospirales</taxon>
        <taxon>Nitrospiraceae</taxon>
        <taxon>Leptospirillum</taxon>
    </lineage>
</organism>
<keyword evidence="1" id="KW-0812">Transmembrane</keyword>
<dbReference type="EMBL" id="JPGK01000005">
    <property type="protein sequence ID" value="KGA93884.1"/>
    <property type="molecule type" value="Genomic_DNA"/>
</dbReference>
<feature type="transmembrane region" description="Helical" evidence="1">
    <location>
        <begin position="15"/>
        <end position="41"/>
    </location>
</feature>
<evidence type="ECO:0000313" key="3">
    <source>
        <dbReference type="Proteomes" id="UP000029452"/>
    </source>
</evidence>